<evidence type="ECO:0000256" key="1">
    <source>
        <dbReference type="SAM" id="Coils"/>
    </source>
</evidence>
<dbReference type="InterPro" id="IPR058321">
    <property type="entry name" value="DUF8008"/>
</dbReference>
<sequence>MSNTTVSGAASTLDGDDLSVSDFADHVQMLTDRINDLEAAVTEKDEHIADLRVDLERKDARITELEERVANLANKADEAEAHRIAITRKTQACDERTDELQAREFEKGAHLLAENVEEDRICVAGNKLERITKDDGKTYFRLPGEDDVLGRGGAVAHSTADLLPIQRLARYDDEMLASVTNRKPDELAAKVWRERDDASRYSLWSTGSGEIHAYLDASDLAEWIRLKECGVSKKYSQELARRTMDAMHELSKNRLGKTKRQRSKDGLRYQETRLVLKADVELPGEVTNNDTDNSPTTDEVAGE</sequence>
<comment type="caution">
    <text evidence="3">The sequence shown here is derived from an EMBL/GenBank/DDBJ whole genome shotgun (WGS) entry which is preliminary data.</text>
</comment>
<feature type="coiled-coil region" evidence="1">
    <location>
        <begin position="48"/>
        <end position="82"/>
    </location>
</feature>
<organism evidence="3 4">
    <name type="scientific">Haladaptatus pallidirubidus</name>
    <dbReference type="NCBI Taxonomy" id="1008152"/>
    <lineage>
        <taxon>Archaea</taxon>
        <taxon>Methanobacteriati</taxon>
        <taxon>Methanobacteriota</taxon>
        <taxon>Stenosarchaea group</taxon>
        <taxon>Halobacteria</taxon>
        <taxon>Halobacteriales</taxon>
        <taxon>Haladaptataceae</taxon>
        <taxon>Haladaptatus</taxon>
    </lineage>
</organism>
<keyword evidence="4" id="KW-1185">Reference proteome</keyword>
<dbReference type="Proteomes" id="UP001501729">
    <property type="component" value="Unassembled WGS sequence"/>
</dbReference>
<evidence type="ECO:0000256" key="2">
    <source>
        <dbReference type="SAM" id="MobiDB-lite"/>
    </source>
</evidence>
<name>A0AAV3UIZ5_9EURY</name>
<dbReference type="GeneID" id="68617037"/>
<accession>A0AAV3UIZ5</accession>
<evidence type="ECO:0000313" key="4">
    <source>
        <dbReference type="Proteomes" id="UP001501729"/>
    </source>
</evidence>
<proteinExistence type="predicted"/>
<feature type="region of interest" description="Disordered" evidence="2">
    <location>
        <begin position="280"/>
        <end position="303"/>
    </location>
</feature>
<dbReference type="Gene3D" id="1.20.5.340">
    <property type="match status" value="1"/>
</dbReference>
<protein>
    <submittedName>
        <fullName evidence="3">Uncharacterized protein</fullName>
    </submittedName>
</protein>
<evidence type="ECO:0000313" key="3">
    <source>
        <dbReference type="EMBL" id="GAA5052680.1"/>
    </source>
</evidence>
<dbReference type="EMBL" id="BAABKX010000013">
    <property type="protein sequence ID" value="GAA5052680.1"/>
    <property type="molecule type" value="Genomic_DNA"/>
</dbReference>
<feature type="compositionally biased region" description="Low complexity" evidence="2">
    <location>
        <begin position="287"/>
        <end position="303"/>
    </location>
</feature>
<dbReference type="Pfam" id="PF26032">
    <property type="entry name" value="DUF8008"/>
    <property type="match status" value="1"/>
</dbReference>
<gene>
    <name evidence="3" type="ORF">GCM10025751_29060</name>
</gene>
<dbReference type="RefSeq" id="WP_227778283.1">
    <property type="nucleotide sequence ID" value="NZ_BAABKX010000013.1"/>
</dbReference>
<dbReference type="AlphaFoldDB" id="A0AAV3UIZ5"/>
<keyword evidence="1" id="KW-0175">Coiled coil</keyword>
<reference evidence="3 4" key="1">
    <citation type="journal article" date="2019" name="Int. J. Syst. Evol. Microbiol.">
        <title>The Global Catalogue of Microorganisms (GCM) 10K type strain sequencing project: providing services to taxonomists for standard genome sequencing and annotation.</title>
        <authorList>
            <consortium name="The Broad Institute Genomics Platform"/>
            <consortium name="The Broad Institute Genome Sequencing Center for Infectious Disease"/>
            <person name="Wu L."/>
            <person name="Ma J."/>
        </authorList>
    </citation>
    <scope>NUCLEOTIDE SEQUENCE [LARGE SCALE GENOMIC DNA]</scope>
    <source>
        <strain evidence="3 4">JCM 17504</strain>
    </source>
</reference>